<evidence type="ECO:0000256" key="10">
    <source>
        <dbReference type="ARBA" id="ARBA00022989"/>
    </source>
</evidence>
<sequence length="674" mass="76324">MSSLIGFRYEQRNMHSFLLFQFLLLLSITWFCSSSTTTSPDTNFPHVCNCTRNSTFELNTTYHTNLKTLLSWLSSNATNSAGSHITKVSSGNSSVYGLFQCNADITPEKCQKCIDQAVYNVTSECATSKEAVVFVKFCFLRYSYRDFLTIAEESPKIFLLNLKDYVGQLATFNNEVSEMMYTLRHAVADIPMGSRRFVYGELNITAKQSLYGMAKCTPDLPPEECSSCLVNAAADIPTGCCKGKIGGRVLFPSCGVRFELYRFYEPSSHLNILRLGGNRKNRSHQRQIIISIISTVVSVLLLCFGCSLCFLSRRRQRKLLRGILLRESFGDESLASFESLQFQLSEIQAATNNFSQGNKIGRGGFGEVYKGVLENGQEVAAKRLLGNSWQGAEEFKNEVLVMAKLQHKNLVRLLGFCLEGQEKILVYEYVPNKSLDYILFDPQRSRPLTWSERYKIIRGIARGILYLHEDSRLTIIHRDLKPSNILLDDGMNPKISDFGMARIVITDQIQVNTHRLNHIYSGYMSPEYAMEGIFSIKSDVYSFGIIVLEIISGKSKNSFCEPHFSDDIRLSAWAKWKEEKPLELLDTTLKGNYSENEVMRSIQIALLCVQDDPNERPTMTEIVSYLSSSSGEVPLPQEPIVSKSKKMDYMSYYHKTHSINDSINDLSVSTFLPR</sequence>
<reference evidence="19 20" key="1">
    <citation type="submission" date="2019-01" db="EMBL/GenBank/DDBJ databases">
        <title>Sequencing of cultivated peanut Arachis hypogaea provides insights into genome evolution and oil improvement.</title>
        <authorList>
            <person name="Chen X."/>
        </authorList>
    </citation>
    <scope>NUCLEOTIDE SEQUENCE [LARGE SCALE GENOMIC DNA]</scope>
    <source>
        <strain evidence="20">cv. Fuhuasheng</strain>
        <tissue evidence="19">Leaves</tissue>
    </source>
</reference>
<organism evidence="19 20">
    <name type="scientific">Arachis hypogaea</name>
    <name type="common">Peanut</name>
    <dbReference type="NCBI Taxonomy" id="3818"/>
    <lineage>
        <taxon>Eukaryota</taxon>
        <taxon>Viridiplantae</taxon>
        <taxon>Streptophyta</taxon>
        <taxon>Embryophyta</taxon>
        <taxon>Tracheophyta</taxon>
        <taxon>Spermatophyta</taxon>
        <taxon>Magnoliopsida</taxon>
        <taxon>eudicotyledons</taxon>
        <taxon>Gunneridae</taxon>
        <taxon>Pentapetalae</taxon>
        <taxon>rosids</taxon>
        <taxon>fabids</taxon>
        <taxon>Fabales</taxon>
        <taxon>Fabaceae</taxon>
        <taxon>Papilionoideae</taxon>
        <taxon>50 kb inversion clade</taxon>
        <taxon>dalbergioids sensu lato</taxon>
        <taxon>Dalbergieae</taxon>
        <taxon>Pterocarpus clade</taxon>
        <taxon>Arachis</taxon>
    </lineage>
</organism>
<accession>A0A445BFF8</accession>
<dbReference type="PANTHER" id="PTHR27002:SF1108">
    <property type="entry name" value="CYSTEINE-RICH RECEPTOR-KINASE-LIKE PROTEIN"/>
    <property type="match status" value="1"/>
</dbReference>
<dbReference type="FunFam" id="1.10.510.10:FF:000129">
    <property type="entry name" value="cysteine-rich receptor-like protein kinase 10"/>
    <property type="match status" value="1"/>
</dbReference>
<dbReference type="GO" id="GO:0005886">
    <property type="term" value="C:plasma membrane"/>
    <property type="evidence" value="ECO:0007669"/>
    <property type="project" value="TreeGrafter"/>
</dbReference>
<evidence type="ECO:0000256" key="1">
    <source>
        <dbReference type="ARBA" id="ARBA00004167"/>
    </source>
</evidence>
<feature type="binding site" evidence="14">
    <location>
        <position position="382"/>
    </location>
    <ligand>
        <name>ATP</name>
        <dbReference type="ChEBI" id="CHEBI:30616"/>
    </ligand>
</feature>
<evidence type="ECO:0000256" key="4">
    <source>
        <dbReference type="ARBA" id="ARBA00022692"/>
    </source>
</evidence>
<evidence type="ECO:0000256" key="6">
    <source>
        <dbReference type="ARBA" id="ARBA00022737"/>
    </source>
</evidence>
<evidence type="ECO:0000256" key="8">
    <source>
        <dbReference type="ARBA" id="ARBA00022777"/>
    </source>
</evidence>
<dbReference type="CDD" id="cd14066">
    <property type="entry name" value="STKc_IRAK"/>
    <property type="match status" value="1"/>
</dbReference>
<dbReference type="InterPro" id="IPR001245">
    <property type="entry name" value="Ser-Thr/Tyr_kinase_cat_dom"/>
</dbReference>
<protein>
    <recommendedName>
        <fullName evidence="21">Cysteine-rich receptor-like protein kinase</fullName>
    </recommendedName>
</protein>
<dbReference type="Gene3D" id="1.10.510.10">
    <property type="entry name" value="Transferase(Phosphotransferase) domain 1"/>
    <property type="match status" value="1"/>
</dbReference>
<dbReference type="InterPro" id="IPR008271">
    <property type="entry name" value="Ser/Thr_kinase_AS"/>
</dbReference>
<dbReference type="Pfam" id="PF01657">
    <property type="entry name" value="Stress-antifung"/>
    <property type="match status" value="2"/>
</dbReference>
<dbReference type="PROSITE" id="PS51473">
    <property type="entry name" value="GNK2"/>
    <property type="match status" value="2"/>
</dbReference>
<dbReference type="SUPFAM" id="SSF56112">
    <property type="entry name" value="Protein kinase-like (PK-like)"/>
    <property type="match status" value="1"/>
</dbReference>
<feature type="signal peptide" evidence="16">
    <location>
        <begin position="1"/>
        <end position="34"/>
    </location>
</feature>
<dbReference type="PANTHER" id="PTHR27002">
    <property type="entry name" value="RECEPTOR-LIKE SERINE/THREONINE-PROTEIN KINASE SD1-8"/>
    <property type="match status" value="1"/>
</dbReference>
<dbReference type="Gene3D" id="3.30.200.20">
    <property type="entry name" value="Phosphorylase Kinase, domain 1"/>
    <property type="match status" value="1"/>
</dbReference>
<keyword evidence="11 15" id="KW-0472">Membrane</keyword>
<keyword evidence="9 14" id="KW-0067">ATP-binding</keyword>
<evidence type="ECO:0008006" key="21">
    <source>
        <dbReference type="Google" id="ProtNLM"/>
    </source>
</evidence>
<dbReference type="FunFam" id="3.30.430.20:FF:000002">
    <property type="entry name" value="Cysteine-rich receptor-like protein kinase 10"/>
    <property type="match status" value="1"/>
</dbReference>
<dbReference type="PROSITE" id="PS50011">
    <property type="entry name" value="PROTEIN_KINASE_DOM"/>
    <property type="match status" value="1"/>
</dbReference>
<dbReference type="GO" id="GO:0004674">
    <property type="term" value="F:protein serine/threonine kinase activity"/>
    <property type="evidence" value="ECO:0007669"/>
    <property type="project" value="UniProtKB-KW"/>
</dbReference>
<feature type="transmembrane region" description="Helical" evidence="15">
    <location>
        <begin position="288"/>
        <end position="311"/>
    </location>
</feature>
<keyword evidence="20" id="KW-1185">Reference proteome</keyword>
<comment type="caution">
    <text evidence="19">The sequence shown here is derived from an EMBL/GenBank/DDBJ whole genome shotgun (WGS) entry which is preliminary data.</text>
</comment>
<evidence type="ECO:0000256" key="9">
    <source>
        <dbReference type="ARBA" id="ARBA00022840"/>
    </source>
</evidence>
<evidence type="ECO:0000313" key="20">
    <source>
        <dbReference type="Proteomes" id="UP000289738"/>
    </source>
</evidence>
<evidence type="ECO:0000259" key="17">
    <source>
        <dbReference type="PROSITE" id="PS50011"/>
    </source>
</evidence>
<dbReference type="GO" id="GO:0005524">
    <property type="term" value="F:ATP binding"/>
    <property type="evidence" value="ECO:0007669"/>
    <property type="project" value="UniProtKB-UniRule"/>
</dbReference>
<comment type="subcellular location">
    <subcellularLocation>
        <location evidence="1">Membrane</location>
        <topology evidence="1">Single-pass membrane protein</topology>
    </subcellularLocation>
</comment>
<dbReference type="PROSITE" id="PS00107">
    <property type="entry name" value="PROTEIN_KINASE_ATP"/>
    <property type="match status" value="1"/>
</dbReference>
<feature type="chain" id="PRO_5019182563" description="Cysteine-rich receptor-like protein kinase" evidence="16">
    <location>
        <begin position="35"/>
        <end position="674"/>
    </location>
</feature>
<keyword evidence="3" id="KW-0808">Transferase</keyword>
<dbReference type="InterPro" id="IPR017441">
    <property type="entry name" value="Protein_kinase_ATP_BS"/>
</dbReference>
<name>A0A445BFF8_ARAHY</name>
<dbReference type="InterPro" id="IPR011009">
    <property type="entry name" value="Kinase-like_dom_sf"/>
</dbReference>
<dbReference type="FunFam" id="3.30.200.20:FF:000727">
    <property type="entry name" value="Cysteine-rich RLK (RECEPTOR-like protein kinase) 23"/>
    <property type="match status" value="1"/>
</dbReference>
<keyword evidence="5 16" id="KW-0732">Signal</keyword>
<dbReference type="EMBL" id="SDMP01000009">
    <property type="protein sequence ID" value="RYR37386.1"/>
    <property type="molecule type" value="Genomic_DNA"/>
</dbReference>
<evidence type="ECO:0000259" key="18">
    <source>
        <dbReference type="PROSITE" id="PS51473"/>
    </source>
</evidence>
<evidence type="ECO:0000256" key="13">
    <source>
        <dbReference type="ARBA" id="ARBA00023180"/>
    </source>
</evidence>
<dbReference type="GO" id="GO:0042742">
    <property type="term" value="P:defense response to bacterium"/>
    <property type="evidence" value="ECO:0007669"/>
    <property type="project" value="TreeGrafter"/>
</dbReference>
<evidence type="ECO:0000256" key="11">
    <source>
        <dbReference type="ARBA" id="ARBA00023136"/>
    </source>
</evidence>
<evidence type="ECO:0000256" key="14">
    <source>
        <dbReference type="PROSITE-ProRule" id="PRU10141"/>
    </source>
</evidence>
<keyword evidence="7 14" id="KW-0547">Nucleotide-binding</keyword>
<keyword evidence="8" id="KW-0418">Kinase</keyword>
<feature type="domain" description="Protein kinase" evidence="17">
    <location>
        <begin position="354"/>
        <end position="641"/>
    </location>
</feature>
<dbReference type="PROSITE" id="PS00108">
    <property type="entry name" value="PROTEIN_KINASE_ST"/>
    <property type="match status" value="1"/>
</dbReference>
<evidence type="ECO:0000256" key="5">
    <source>
        <dbReference type="ARBA" id="ARBA00022729"/>
    </source>
</evidence>
<dbReference type="AlphaFoldDB" id="A0A445BFF8"/>
<evidence type="ECO:0000256" key="16">
    <source>
        <dbReference type="SAM" id="SignalP"/>
    </source>
</evidence>
<feature type="domain" description="Gnk2-homologous" evidence="18">
    <location>
        <begin position="153"/>
        <end position="263"/>
    </location>
</feature>
<dbReference type="CDD" id="cd23509">
    <property type="entry name" value="Gnk2-like"/>
    <property type="match status" value="2"/>
</dbReference>
<dbReference type="InterPro" id="IPR002902">
    <property type="entry name" value="GNK2"/>
</dbReference>
<evidence type="ECO:0000256" key="12">
    <source>
        <dbReference type="ARBA" id="ARBA00023170"/>
    </source>
</evidence>
<keyword evidence="6" id="KW-0677">Repeat</keyword>
<dbReference type="Pfam" id="PF07714">
    <property type="entry name" value="PK_Tyr_Ser-Thr"/>
    <property type="match status" value="1"/>
</dbReference>
<gene>
    <name evidence="19" type="ORF">Ahy_A09g042278</name>
</gene>
<dbReference type="SMART" id="SM00220">
    <property type="entry name" value="S_TKc"/>
    <property type="match status" value="1"/>
</dbReference>
<evidence type="ECO:0000256" key="7">
    <source>
        <dbReference type="ARBA" id="ARBA00022741"/>
    </source>
</evidence>
<dbReference type="InterPro" id="IPR000719">
    <property type="entry name" value="Prot_kinase_dom"/>
</dbReference>
<keyword evidence="12" id="KW-0675">Receptor</keyword>
<evidence type="ECO:0000256" key="2">
    <source>
        <dbReference type="ARBA" id="ARBA00022527"/>
    </source>
</evidence>
<dbReference type="Gene3D" id="3.30.430.20">
    <property type="entry name" value="Gnk2 domain, C-X8-C-X2-C motif"/>
    <property type="match status" value="2"/>
</dbReference>
<evidence type="ECO:0000256" key="3">
    <source>
        <dbReference type="ARBA" id="ARBA00022679"/>
    </source>
</evidence>
<evidence type="ECO:0000256" key="15">
    <source>
        <dbReference type="SAM" id="Phobius"/>
    </source>
</evidence>
<feature type="domain" description="Gnk2-homologous" evidence="18">
    <location>
        <begin position="43"/>
        <end position="147"/>
    </location>
</feature>
<keyword evidence="10 15" id="KW-1133">Transmembrane helix</keyword>
<proteinExistence type="predicted"/>
<dbReference type="Proteomes" id="UP000289738">
    <property type="component" value="Chromosome A09"/>
</dbReference>
<dbReference type="InterPro" id="IPR038408">
    <property type="entry name" value="GNK2_sf"/>
</dbReference>
<keyword evidence="4 15" id="KW-0812">Transmembrane</keyword>
<keyword evidence="13" id="KW-0325">Glycoprotein</keyword>
<evidence type="ECO:0000313" key="19">
    <source>
        <dbReference type="EMBL" id="RYR37386.1"/>
    </source>
</evidence>
<keyword evidence="2" id="KW-0723">Serine/threonine-protein kinase</keyword>